<evidence type="ECO:0000256" key="2">
    <source>
        <dbReference type="SAM" id="Phobius"/>
    </source>
</evidence>
<feature type="region of interest" description="Disordered" evidence="1">
    <location>
        <begin position="1"/>
        <end position="22"/>
    </location>
</feature>
<dbReference type="Pfam" id="PF06170">
    <property type="entry name" value="DUF983"/>
    <property type="match status" value="1"/>
</dbReference>
<organism evidence="3 4">
    <name type="scientific">Aurantimonas marianensis</name>
    <dbReference type="NCBI Taxonomy" id="2920428"/>
    <lineage>
        <taxon>Bacteria</taxon>
        <taxon>Pseudomonadati</taxon>
        <taxon>Pseudomonadota</taxon>
        <taxon>Alphaproteobacteria</taxon>
        <taxon>Hyphomicrobiales</taxon>
        <taxon>Aurantimonadaceae</taxon>
        <taxon>Aurantimonas</taxon>
    </lineage>
</organism>
<gene>
    <name evidence="3" type="ORF">MJ956_05085</name>
</gene>
<keyword evidence="2" id="KW-1133">Transmembrane helix</keyword>
<dbReference type="InterPro" id="IPR009325">
    <property type="entry name" value="DUF983"/>
</dbReference>
<feature type="transmembrane region" description="Helical" evidence="2">
    <location>
        <begin position="69"/>
        <end position="89"/>
    </location>
</feature>
<reference evidence="3" key="1">
    <citation type="submission" date="2022-03" db="EMBL/GenBank/DDBJ databases">
        <title>Aurantimonas Liuensis sp. Nov., isolated from the hadal seawater of the Mariana Trench.</title>
        <authorList>
            <person name="Liu R."/>
        </authorList>
    </citation>
    <scope>NUCLEOTIDE SEQUENCE</scope>
    <source>
        <strain evidence="3">LRZ36</strain>
    </source>
</reference>
<feature type="transmembrane region" description="Helical" evidence="2">
    <location>
        <begin position="95"/>
        <end position="116"/>
    </location>
</feature>
<name>A0A9X2KDM0_9HYPH</name>
<keyword evidence="4" id="KW-1185">Reference proteome</keyword>
<evidence type="ECO:0000313" key="3">
    <source>
        <dbReference type="EMBL" id="MCP3054518.1"/>
    </source>
</evidence>
<keyword evidence="2" id="KW-0812">Transmembrane</keyword>
<dbReference type="Proteomes" id="UP001155220">
    <property type="component" value="Unassembled WGS sequence"/>
</dbReference>
<evidence type="ECO:0000256" key="1">
    <source>
        <dbReference type="SAM" id="MobiDB-lite"/>
    </source>
</evidence>
<comment type="caution">
    <text evidence="3">The sequence shown here is derived from an EMBL/GenBank/DDBJ whole genome shotgun (WGS) entry which is preliminary data.</text>
</comment>
<keyword evidence="2" id="KW-0472">Membrane</keyword>
<protein>
    <submittedName>
        <fullName evidence="3">DUF983 domain-containing protein</fullName>
    </submittedName>
</protein>
<dbReference type="EMBL" id="JALHBS010000029">
    <property type="protein sequence ID" value="MCP3054518.1"/>
    <property type="molecule type" value="Genomic_DNA"/>
</dbReference>
<dbReference type="NCBIfam" id="NF004633">
    <property type="entry name" value="PRK05978.1"/>
    <property type="match status" value="1"/>
</dbReference>
<evidence type="ECO:0000313" key="4">
    <source>
        <dbReference type="Proteomes" id="UP001155220"/>
    </source>
</evidence>
<proteinExistence type="predicted"/>
<sequence length="145" mass="15763">MSQQMIDSDYAGRANSPDSDRPVGPALLKGLRCRCPNCGEGKLFAGYLKSVDACSVCDQEIHHHRADDLPPYLTVFIVGHIVVGLFVFVERASTLSLWTHLVIWVPITLLLSLALLQPLKGATIALQWALRLGGFGGDTDESQSC</sequence>
<dbReference type="RefSeq" id="WP_253963393.1">
    <property type="nucleotide sequence ID" value="NZ_JALHBS010000029.1"/>
</dbReference>
<accession>A0A9X2KDM0</accession>
<dbReference type="AlphaFoldDB" id="A0A9X2KDM0"/>